<evidence type="ECO:0000256" key="5">
    <source>
        <dbReference type="ARBA" id="ARBA00023136"/>
    </source>
</evidence>
<dbReference type="GO" id="GO:0016020">
    <property type="term" value="C:membrane"/>
    <property type="evidence" value="ECO:0007669"/>
    <property type="project" value="UniProtKB-SubCell"/>
</dbReference>
<name>A0A3A8IGA9_9BACT</name>
<protein>
    <recommendedName>
        <fullName evidence="9">LemA family protein</fullName>
    </recommendedName>
</protein>
<keyword evidence="4 6" id="KW-1133">Transmembrane helix</keyword>
<evidence type="ECO:0008006" key="9">
    <source>
        <dbReference type="Google" id="ProtNLM"/>
    </source>
</evidence>
<accession>A0A3A8IGA9</accession>
<dbReference type="InterPro" id="IPR007156">
    <property type="entry name" value="MamQ_LemA"/>
</dbReference>
<evidence type="ECO:0000313" key="7">
    <source>
        <dbReference type="EMBL" id="RKG82489.1"/>
    </source>
</evidence>
<evidence type="ECO:0000256" key="2">
    <source>
        <dbReference type="ARBA" id="ARBA00008854"/>
    </source>
</evidence>
<proteinExistence type="inferred from homology"/>
<evidence type="ECO:0000256" key="4">
    <source>
        <dbReference type="ARBA" id="ARBA00022989"/>
    </source>
</evidence>
<evidence type="ECO:0000256" key="1">
    <source>
        <dbReference type="ARBA" id="ARBA00004167"/>
    </source>
</evidence>
<dbReference type="AlphaFoldDB" id="A0A3A8IGA9"/>
<comment type="similarity">
    <text evidence="2">Belongs to the LemA family.</text>
</comment>
<dbReference type="RefSeq" id="WP_120543184.1">
    <property type="nucleotide sequence ID" value="NZ_RAVZ01000193.1"/>
</dbReference>
<evidence type="ECO:0000256" key="3">
    <source>
        <dbReference type="ARBA" id="ARBA00022692"/>
    </source>
</evidence>
<dbReference type="Pfam" id="PF04011">
    <property type="entry name" value="LemA"/>
    <property type="match status" value="1"/>
</dbReference>
<keyword evidence="3 6" id="KW-0812">Transmembrane</keyword>
<dbReference type="OrthoDB" id="5525843at2"/>
<dbReference type="SUPFAM" id="SSF140478">
    <property type="entry name" value="LemA-like"/>
    <property type="match status" value="1"/>
</dbReference>
<dbReference type="Proteomes" id="UP000268094">
    <property type="component" value="Unassembled WGS sequence"/>
</dbReference>
<dbReference type="InterPro" id="IPR023353">
    <property type="entry name" value="LemA-like_dom_sf"/>
</dbReference>
<evidence type="ECO:0000256" key="6">
    <source>
        <dbReference type="SAM" id="Phobius"/>
    </source>
</evidence>
<comment type="subcellular location">
    <subcellularLocation>
        <location evidence="1">Membrane</location>
        <topology evidence="1">Single-pass membrane protein</topology>
    </subcellularLocation>
</comment>
<evidence type="ECO:0000313" key="8">
    <source>
        <dbReference type="Proteomes" id="UP000268094"/>
    </source>
</evidence>
<feature type="transmembrane region" description="Helical" evidence="6">
    <location>
        <begin position="94"/>
        <end position="112"/>
    </location>
</feature>
<comment type="caution">
    <text evidence="7">The sequence shown here is derived from an EMBL/GenBank/DDBJ whole genome shotgun (WGS) entry which is preliminary data.</text>
</comment>
<keyword evidence="5 6" id="KW-0472">Membrane</keyword>
<reference evidence="8" key="1">
    <citation type="submission" date="2018-09" db="EMBL/GenBank/DDBJ databases">
        <authorList>
            <person name="Livingstone P.G."/>
            <person name="Whitworth D.E."/>
        </authorList>
    </citation>
    <scope>NUCLEOTIDE SEQUENCE [LARGE SCALE GENOMIC DNA]</scope>
    <source>
        <strain evidence="8">CA054A</strain>
    </source>
</reference>
<gene>
    <name evidence="7" type="ORF">D7V88_25140</name>
</gene>
<sequence length="209" mass="22927">MSTTTRTGGGPPKDVAYDDVNELIATATRLMQKDAAPDTLTPDDVRKIGEELDIPARYVDQALEALSRRREEQAREAQAKERLARLRRVQLRRAAWVGAGVVGLLAVSGLFVRNGLTSTLADVARQRAQVRNVVERRESLHARKDTLTPGLARDAELAGADNRVAIEQRRYDERAADYNASAASFPSGWVARLTGLPPVLPLSSEVSTW</sequence>
<dbReference type="Gene3D" id="1.20.1440.20">
    <property type="entry name" value="LemA-like domain"/>
    <property type="match status" value="1"/>
</dbReference>
<dbReference type="EMBL" id="RAVZ01000193">
    <property type="protein sequence ID" value="RKG82489.1"/>
    <property type="molecule type" value="Genomic_DNA"/>
</dbReference>
<organism evidence="7 8">
    <name type="scientific">Corallococcus terminator</name>
    <dbReference type="NCBI Taxonomy" id="2316733"/>
    <lineage>
        <taxon>Bacteria</taxon>
        <taxon>Pseudomonadati</taxon>
        <taxon>Myxococcota</taxon>
        <taxon>Myxococcia</taxon>
        <taxon>Myxococcales</taxon>
        <taxon>Cystobacterineae</taxon>
        <taxon>Myxococcaceae</taxon>
        <taxon>Corallococcus</taxon>
    </lineage>
</organism>
<keyword evidence="8" id="KW-1185">Reference proteome</keyword>